<reference evidence="1" key="1">
    <citation type="journal article" date="2014" name="Int. J. Syst. Evol. Microbiol.">
        <title>Complete genome sequence of Corynebacterium casei LMG S-19264T (=DSM 44701T), isolated from a smear-ripened cheese.</title>
        <authorList>
            <consortium name="US DOE Joint Genome Institute (JGI-PGF)"/>
            <person name="Walter F."/>
            <person name="Albersmeier A."/>
            <person name="Kalinowski J."/>
            <person name="Ruckert C."/>
        </authorList>
    </citation>
    <scope>NUCLEOTIDE SEQUENCE</scope>
    <source>
        <strain evidence="1">CGMCC 4.5737</strain>
    </source>
</reference>
<dbReference type="Proteomes" id="UP000637578">
    <property type="component" value="Unassembled WGS sequence"/>
</dbReference>
<protein>
    <submittedName>
        <fullName evidence="1">Uncharacterized protein</fullName>
    </submittedName>
</protein>
<evidence type="ECO:0000313" key="1">
    <source>
        <dbReference type="EMBL" id="GGM65359.1"/>
    </source>
</evidence>
<accession>A0A8J3CGV3</accession>
<dbReference type="EMBL" id="BMMK01000019">
    <property type="protein sequence ID" value="GGM65359.1"/>
    <property type="molecule type" value="Genomic_DNA"/>
</dbReference>
<sequence>MCGLVRHTPIIARMGGQQRPGRIVGPPEGERYPVELDGDLAPMWLPRSVFCVASRWRVGETVRRLDTAALPWVVVAIQLVGNCCEVVVAARAPAGGRLVARARDCDLIAVEVVGPCGLTAPVVTDGGH</sequence>
<name>A0A8J3CGV3_9PSEU</name>
<reference evidence="1" key="2">
    <citation type="submission" date="2020-09" db="EMBL/GenBank/DDBJ databases">
        <authorList>
            <person name="Sun Q."/>
            <person name="Zhou Y."/>
        </authorList>
    </citation>
    <scope>NUCLEOTIDE SEQUENCE</scope>
    <source>
        <strain evidence="1">CGMCC 4.5737</strain>
    </source>
</reference>
<comment type="caution">
    <text evidence="1">The sequence shown here is derived from an EMBL/GenBank/DDBJ whole genome shotgun (WGS) entry which is preliminary data.</text>
</comment>
<proteinExistence type="predicted"/>
<evidence type="ECO:0000313" key="2">
    <source>
        <dbReference type="Proteomes" id="UP000637578"/>
    </source>
</evidence>
<keyword evidence="2" id="KW-1185">Reference proteome</keyword>
<gene>
    <name evidence="1" type="ORF">GCM10012275_39850</name>
</gene>
<dbReference type="AlphaFoldDB" id="A0A8J3CGV3"/>
<organism evidence="1 2">
    <name type="scientific">Longimycelium tulufanense</name>
    <dbReference type="NCBI Taxonomy" id="907463"/>
    <lineage>
        <taxon>Bacteria</taxon>
        <taxon>Bacillati</taxon>
        <taxon>Actinomycetota</taxon>
        <taxon>Actinomycetes</taxon>
        <taxon>Pseudonocardiales</taxon>
        <taxon>Pseudonocardiaceae</taxon>
        <taxon>Longimycelium</taxon>
    </lineage>
</organism>